<dbReference type="EMBL" id="CAJNOR010001236">
    <property type="protein sequence ID" value="CAF1104085.1"/>
    <property type="molecule type" value="Genomic_DNA"/>
</dbReference>
<evidence type="ECO:0000313" key="2">
    <source>
        <dbReference type="EMBL" id="CAF1104085.1"/>
    </source>
</evidence>
<dbReference type="AlphaFoldDB" id="A0A814PBR4"/>
<organism evidence="2 3">
    <name type="scientific">Adineta ricciae</name>
    <name type="common">Rotifer</name>
    <dbReference type="NCBI Taxonomy" id="249248"/>
    <lineage>
        <taxon>Eukaryota</taxon>
        <taxon>Metazoa</taxon>
        <taxon>Spiralia</taxon>
        <taxon>Gnathifera</taxon>
        <taxon>Rotifera</taxon>
        <taxon>Eurotatoria</taxon>
        <taxon>Bdelloidea</taxon>
        <taxon>Adinetida</taxon>
        <taxon>Adinetidae</taxon>
        <taxon>Adineta</taxon>
    </lineage>
</organism>
<proteinExistence type="predicted"/>
<feature type="region of interest" description="Disordered" evidence="1">
    <location>
        <begin position="1"/>
        <end position="95"/>
    </location>
</feature>
<evidence type="ECO:0000256" key="1">
    <source>
        <dbReference type="SAM" id="MobiDB-lite"/>
    </source>
</evidence>
<feature type="non-terminal residue" evidence="2">
    <location>
        <position position="140"/>
    </location>
</feature>
<protein>
    <submittedName>
        <fullName evidence="2">Uncharacterized protein</fullName>
    </submittedName>
</protein>
<reference evidence="2" key="1">
    <citation type="submission" date="2021-02" db="EMBL/GenBank/DDBJ databases">
        <authorList>
            <person name="Nowell W R."/>
        </authorList>
    </citation>
    <scope>NUCLEOTIDE SEQUENCE</scope>
</reference>
<keyword evidence="3" id="KW-1185">Reference proteome</keyword>
<feature type="compositionally biased region" description="Basic and acidic residues" evidence="1">
    <location>
        <begin position="1"/>
        <end position="17"/>
    </location>
</feature>
<feature type="compositionally biased region" description="Low complexity" evidence="1">
    <location>
        <begin position="30"/>
        <end position="39"/>
    </location>
</feature>
<feature type="compositionally biased region" description="Low complexity" evidence="1">
    <location>
        <begin position="51"/>
        <end position="73"/>
    </location>
</feature>
<evidence type="ECO:0000313" key="3">
    <source>
        <dbReference type="Proteomes" id="UP000663828"/>
    </source>
</evidence>
<sequence>MEEPLEQEHSISNDDFKPSSSSTTVKASRLTKQTTTNGTTRRHKRRRQPNSTRSSSDHSSSSSRSSSSSSHSSQLSNKNVNTNEHESKKTRSCLAQEQLQQVVAKTKTGKYDILDSFAFLTFDTDEDWRIAFDHFKQQQL</sequence>
<comment type="caution">
    <text evidence="2">The sequence shown here is derived from an EMBL/GenBank/DDBJ whole genome shotgun (WGS) entry which is preliminary data.</text>
</comment>
<accession>A0A814PBR4</accession>
<gene>
    <name evidence="2" type="ORF">XAT740_LOCUS18512</name>
</gene>
<dbReference type="Proteomes" id="UP000663828">
    <property type="component" value="Unassembled WGS sequence"/>
</dbReference>
<name>A0A814PBR4_ADIRI</name>